<reference evidence="1 2" key="1">
    <citation type="submission" date="2023-01" db="EMBL/GenBank/DDBJ databases">
        <title>Characterization of estradiol degrading bacteria Microbacterium sp. MZT7 and reveal degrading genes through genome analysis.</title>
        <authorList>
            <person name="Hao P."/>
            <person name="Gao Y."/>
        </authorList>
    </citation>
    <scope>NUCLEOTIDE SEQUENCE [LARGE SCALE GENOMIC DNA]</scope>
    <source>
        <strain evidence="1 2">MZT7</strain>
    </source>
</reference>
<keyword evidence="2" id="KW-1185">Reference proteome</keyword>
<evidence type="ECO:0000313" key="1">
    <source>
        <dbReference type="EMBL" id="UGS26563.1"/>
    </source>
</evidence>
<dbReference type="EMBL" id="CP082781">
    <property type="protein sequence ID" value="UGS26563.1"/>
    <property type="molecule type" value="Genomic_DNA"/>
</dbReference>
<evidence type="ECO:0000313" key="2">
    <source>
        <dbReference type="Proteomes" id="UP001199642"/>
    </source>
</evidence>
<gene>
    <name evidence="1" type="ORF">K8F61_18415</name>
</gene>
<sequence length="133" mass="14745">MNLKDKVPAERIGFPLTRDDFVDVRISFFEERSWPPADDRVLRGGTPTVYQSTGSGTRSEITFGLYQGASVTSVFTTSANIYGCAELSLTIDRRVQLRNVICPDWIAGLLAQSSPQLVDLEEVLTARKGTTTW</sequence>
<protein>
    <submittedName>
        <fullName evidence="1">Uncharacterized protein</fullName>
    </submittedName>
</protein>
<dbReference type="RefSeq" id="WP_231820203.1">
    <property type="nucleotide sequence ID" value="NZ_CP082781.1"/>
</dbReference>
<name>A0ABY3RR22_9MICO</name>
<proteinExistence type="predicted"/>
<accession>A0ABY3RR22</accession>
<organism evidence="1 2">
    <name type="scientific">Microbacterium resistens</name>
    <dbReference type="NCBI Taxonomy" id="156977"/>
    <lineage>
        <taxon>Bacteria</taxon>
        <taxon>Bacillati</taxon>
        <taxon>Actinomycetota</taxon>
        <taxon>Actinomycetes</taxon>
        <taxon>Micrococcales</taxon>
        <taxon>Microbacteriaceae</taxon>
        <taxon>Microbacterium</taxon>
    </lineage>
</organism>
<dbReference type="Proteomes" id="UP001199642">
    <property type="component" value="Chromosome"/>
</dbReference>